<evidence type="ECO:0000313" key="2">
    <source>
        <dbReference type="Proteomes" id="UP000824135"/>
    </source>
</evidence>
<sequence length="125" mass="14161">MVKTLISIAIGLLLLFGAAIGEHIFVNDRFDTLTQSVETLQTKIREETATRNDAEAVRALWNSEKKKLHVVVPHNDISYIDYWLGETVGCIETKDYKDALSKAEVLVTICRQIPKTYSISFENVF</sequence>
<dbReference type="AlphaFoldDB" id="A0A9D2CGM4"/>
<dbReference type="Pfam" id="PF14276">
    <property type="entry name" value="DUF4363"/>
    <property type="match status" value="1"/>
</dbReference>
<evidence type="ECO:0000313" key="1">
    <source>
        <dbReference type="EMBL" id="HIY78272.1"/>
    </source>
</evidence>
<reference evidence="1" key="2">
    <citation type="submission" date="2021-04" db="EMBL/GenBank/DDBJ databases">
        <authorList>
            <person name="Gilroy R."/>
        </authorList>
    </citation>
    <scope>NUCLEOTIDE SEQUENCE</scope>
    <source>
        <strain evidence="1">CHK199-9574</strain>
    </source>
</reference>
<accession>A0A9D2CGM4</accession>
<organism evidence="1 2">
    <name type="scientific">Candidatus Borkfalkia excrementavium</name>
    <dbReference type="NCBI Taxonomy" id="2838505"/>
    <lineage>
        <taxon>Bacteria</taxon>
        <taxon>Bacillati</taxon>
        <taxon>Bacillota</taxon>
        <taxon>Clostridia</taxon>
        <taxon>Christensenellales</taxon>
        <taxon>Christensenellaceae</taxon>
        <taxon>Candidatus Borkfalkia</taxon>
    </lineage>
</organism>
<gene>
    <name evidence="1" type="ORF">H9728_04445</name>
</gene>
<name>A0A9D2CGM4_9FIRM</name>
<dbReference type="InterPro" id="IPR025373">
    <property type="entry name" value="DUF4363"/>
</dbReference>
<dbReference type="EMBL" id="DXCO01000033">
    <property type="protein sequence ID" value="HIY78272.1"/>
    <property type="molecule type" value="Genomic_DNA"/>
</dbReference>
<reference evidence="1" key="1">
    <citation type="journal article" date="2021" name="PeerJ">
        <title>Extensive microbial diversity within the chicken gut microbiome revealed by metagenomics and culture.</title>
        <authorList>
            <person name="Gilroy R."/>
            <person name="Ravi A."/>
            <person name="Getino M."/>
            <person name="Pursley I."/>
            <person name="Horton D.L."/>
            <person name="Alikhan N.F."/>
            <person name="Baker D."/>
            <person name="Gharbi K."/>
            <person name="Hall N."/>
            <person name="Watson M."/>
            <person name="Adriaenssens E.M."/>
            <person name="Foster-Nyarko E."/>
            <person name="Jarju S."/>
            <person name="Secka A."/>
            <person name="Antonio M."/>
            <person name="Oren A."/>
            <person name="Chaudhuri R.R."/>
            <person name="La Ragione R."/>
            <person name="Hildebrand F."/>
            <person name="Pallen M.J."/>
        </authorList>
    </citation>
    <scope>NUCLEOTIDE SEQUENCE</scope>
    <source>
        <strain evidence="1">CHK199-9574</strain>
    </source>
</reference>
<dbReference type="Proteomes" id="UP000824135">
    <property type="component" value="Unassembled WGS sequence"/>
</dbReference>
<comment type="caution">
    <text evidence="1">The sequence shown here is derived from an EMBL/GenBank/DDBJ whole genome shotgun (WGS) entry which is preliminary data.</text>
</comment>
<proteinExistence type="predicted"/>
<protein>
    <submittedName>
        <fullName evidence="1">DUF4363 family protein</fullName>
    </submittedName>
</protein>